<dbReference type="AlphaFoldDB" id="A0A0F6TNQ3"/>
<dbReference type="InterPro" id="IPR021218">
    <property type="entry name" value="DUF2784"/>
</dbReference>
<evidence type="ECO:0000256" key="1">
    <source>
        <dbReference type="SAM" id="Phobius"/>
    </source>
</evidence>
<feature type="transmembrane region" description="Helical" evidence="1">
    <location>
        <begin position="15"/>
        <end position="34"/>
    </location>
</feature>
<reference evidence="2 3" key="1">
    <citation type="submission" date="2015-02" db="EMBL/GenBank/DDBJ databases">
        <title>Complete genome sequence of Kangiella geojedonensis strain YCS-5T.</title>
        <authorList>
            <person name="Kim K.M."/>
        </authorList>
    </citation>
    <scope>NUCLEOTIDE SEQUENCE [LARGE SCALE GENOMIC DNA]</scope>
    <source>
        <strain evidence="2 3">YCS-5</strain>
    </source>
</reference>
<feature type="transmembrane region" description="Helical" evidence="1">
    <location>
        <begin position="104"/>
        <end position="127"/>
    </location>
</feature>
<keyword evidence="1" id="KW-1133">Transmembrane helix</keyword>
<dbReference type="OrthoDB" id="370375at2"/>
<dbReference type="STRING" id="914150.TQ33_0030"/>
<dbReference type="HOGENOM" id="CLU_109263_0_1_6"/>
<accession>A0A0F6TNQ3</accession>
<organism evidence="2 3">
    <name type="scientific">Kangiella geojedonensis</name>
    <dbReference type="NCBI Taxonomy" id="914150"/>
    <lineage>
        <taxon>Bacteria</taxon>
        <taxon>Pseudomonadati</taxon>
        <taxon>Pseudomonadota</taxon>
        <taxon>Gammaproteobacteria</taxon>
        <taxon>Kangiellales</taxon>
        <taxon>Kangiellaceae</taxon>
        <taxon>Kangiella</taxon>
    </lineage>
</organism>
<keyword evidence="3" id="KW-1185">Reference proteome</keyword>
<proteinExistence type="predicted"/>
<feature type="transmembrane region" description="Helical" evidence="1">
    <location>
        <begin position="46"/>
        <end position="67"/>
    </location>
</feature>
<dbReference type="KEGG" id="kge:TQ33_0030"/>
<name>A0A0F6TNQ3_9GAMM</name>
<dbReference type="EMBL" id="CP010975">
    <property type="protein sequence ID" value="AKE51022.1"/>
    <property type="molecule type" value="Genomic_DNA"/>
</dbReference>
<dbReference type="Pfam" id="PF10861">
    <property type="entry name" value="DUF2784"/>
    <property type="match status" value="1"/>
</dbReference>
<keyword evidence="1" id="KW-0812">Transmembrane</keyword>
<evidence type="ECO:0000313" key="3">
    <source>
        <dbReference type="Proteomes" id="UP000034071"/>
    </source>
</evidence>
<evidence type="ECO:0000313" key="2">
    <source>
        <dbReference type="EMBL" id="AKE51022.1"/>
    </source>
</evidence>
<keyword evidence="1" id="KW-0472">Membrane</keyword>
<dbReference type="RefSeq" id="WP_046560268.1">
    <property type="nucleotide sequence ID" value="NZ_CP010975.1"/>
</dbReference>
<evidence type="ECO:0008006" key="4">
    <source>
        <dbReference type="Google" id="ProtNLM"/>
    </source>
</evidence>
<sequence>MDKTFLFQILADVTLLLHVIVVLFVVIGLVLIIIGNLLHWSWVNSLWFRLAHLVIILLVVAEAWLGFTCPLTTLELWFRDMAEDDTYAGGFIAYWLQQLLYWDFPSWVFTTLYTVFAILVVGIWILYPPGIQNKEQNSES</sequence>
<protein>
    <recommendedName>
        <fullName evidence="4">Transmembrane protein</fullName>
    </recommendedName>
</protein>
<dbReference type="Proteomes" id="UP000034071">
    <property type="component" value="Chromosome"/>
</dbReference>
<gene>
    <name evidence="2" type="ORF">TQ33_0030</name>
</gene>